<evidence type="ECO:0000313" key="3">
    <source>
        <dbReference type="Proteomes" id="UP001159363"/>
    </source>
</evidence>
<dbReference type="Gene3D" id="3.30.420.10">
    <property type="entry name" value="Ribonuclease H-like superfamily/Ribonuclease H"/>
    <property type="match status" value="1"/>
</dbReference>
<feature type="region of interest" description="Disordered" evidence="1">
    <location>
        <begin position="533"/>
        <end position="553"/>
    </location>
</feature>
<evidence type="ECO:0000313" key="2">
    <source>
        <dbReference type="EMBL" id="KAJ8876096.1"/>
    </source>
</evidence>
<dbReference type="EMBL" id="JARBHB010000009">
    <property type="protein sequence ID" value="KAJ8876096.1"/>
    <property type="molecule type" value="Genomic_DNA"/>
</dbReference>
<dbReference type="Proteomes" id="UP001159363">
    <property type="component" value="Chromosome 8"/>
</dbReference>
<keyword evidence="3" id="KW-1185">Reference proteome</keyword>
<dbReference type="InterPro" id="IPR036397">
    <property type="entry name" value="RNaseH_sf"/>
</dbReference>
<gene>
    <name evidence="2" type="ORF">PR048_024005</name>
</gene>
<name>A0ABQ9GVS3_9NEOP</name>
<proteinExistence type="predicted"/>
<reference evidence="2 3" key="1">
    <citation type="submission" date="2023-02" db="EMBL/GenBank/DDBJ databases">
        <title>LHISI_Scaffold_Assembly.</title>
        <authorList>
            <person name="Stuart O.P."/>
            <person name="Cleave R."/>
            <person name="Magrath M.J.L."/>
            <person name="Mikheyev A.S."/>
        </authorList>
    </citation>
    <scope>NUCLEOTIDE SEQUENCE [LARGE SCALE GENOMIC DNA]</scope>
    <source>
        <strain evidence="2">Daus_M_001</strain>
        <tissue evidence="2">Leg muscle</tissue>
    </source>
</reference>
<feature type="region of interest" description="Disordered" evidence="1">
    <location>
        <begin position="449"/>
        <end position="469"/>
    </location>
</feature>
<evidence type="ECO:0000256" key="1">
    <source>
        <dbReference type="SAM" id="MobiDB-lite"/>
    </source>
</evidence>
<organism evidence="2 3">
    <name type="scientific">Dryococelus australis</name>
    <dbReference type="NCBI Taxonomy" id="614101"/>
    <lineage>
        <taxon>Eukaryota</taxon>
        <taxon>Metazoa</taxon>
        <taxon>Ecdysozoa</taxon>
        <taxon>Arthropoda</taxon>
        <taxon>Hexapoda</taxon>
        <taxon>Insecta</taxon>
        <taxon>Pterygota</taxon>
        <taxon>Neoptera</taxon>
        <taxon>Polyneoptera</taxon>
        <taxon>Phasmatodea</taxon>
        <taxon>Verophasmatodea</taxon>
        <taxon>Anareolatae</taxon>
        <taxon>Phasmatidae</taxon>
        <taxon>Eurycanthinae</taxon>
        <taxon>Dryococelus</taxon>
    </lineage>
</organism>
<protein>
    <submittedName>
        <fullName evidence="2">Uncharacterized protein</fullName>
    </submittedName>
</protein>
<comment type="caution">
    <text evidence="2">The sequence shown here is derived from an EMBL/GenBank/DDBJ whole genome shotgun (WGS) entry which is preliminary data.</text>
</comment>
<sequence length="960" mass="106382">MPRRRLIPSSRRRRHLSWAGRPHEPKVASLAPGIRDQLSSADVYINVISSTATWKQRPKDIVPRHVFGIYNIECPTAILQQYNVHPRVGLRWSSGQTTCLPPRLNGFDSRRGRSRIFRTGFSLPHTYLASPSSALKTSMLTAAQISPLVRAWVSFLVRNYVMFEQFCGLPGHLICCSSEICEIIWDTNLLLIEVSVILSLLSNNNGIIKFANSTHIYGKMALRRYTKGRGGTLARAVVSHKSEQSSIPSSVTPGFLHAGIVLDVAAAQRVFSGISRFPSPCIPLSLRTRALPFILLRSQKLVTSSPYFSTPFFRFNSGRCRCCSILTFITLIGSEDLAVKSRPNIFILHSLNTVKWISAKERGAWQRRRGVRCALIILPKALSSVPPSFSVPGTRIIRSLDLADARAILHEARGGVELIPRDTDGCLSAPYLTPTQNNPIEDRCVVPSARRRPRSTGTPLRQERPRTTGVNVSEQTVRFAGLLEGGPFPKAPLQPHHRAARVSEVIRDGASCTGKRDWGRIGNESAMASVWDPSQHSPGVISGNHGKPKSGWPDRGIEHRVLPNASPVSYHCATSLGPDQWKRTLFADEVTASSRLYIRRVRVWRRSGFAATLGEGFTPVDDNARPHQARVDYQFLATHGIQRMECPAYSADMDSVEHARSVLERAIANRPTPPAKIQQLTDAAIQEGVVNSEDITDGASCFRKEGSVEGMGSSRTWPLLGTHPIIRLERFRETMGNQNQDGWTGYRTRFLPNACLKAYYCDTSLEIVDFKIAEFTMESLYHSSILGCTTPLRTLSEGIWVALNTKILRADEVETRRVRSGFGIHRWGKREVPEETCRSAASGGSPAGNRTRSVVVGSERPESAVLSDVITTIIAGGESTRERSPGRLRHGLSYGLLAKLRQQEEPQVCYRGLAACAVRSKRLVPLAVLANQEAAVLQKRRGGRVEWRGPGILRLPRVKD</sequence>
<accession>A0ABQ9GVS3</accession>